<accession>A0A016UJ57</accession>
<evidence type="ECO:0000256" key="1">
    <source>
        <dbReference type="PROSITE-ProRule" id="PRU00352"/>
    </source>
</evidence>
<dbReference type="PROSITE" id="PS51004">
    <property type="entry name" value="SEMA"/>
    <property type="match status" value="1"/>
</dbReference>
<evidence type="ECO:0000259" key="2">
    <source>
        <dbReference type="PROSITE" id="PS51004"/>
    </source>
</evidence>
<dbReference type="EMBL" id="JARK01001373">
    <property type="protein sequence ID" value="EYC15414.1"/>
    <property type="molecule type" value="Genomic_DNA"/>
</dbReference>
<reference evidence="4" key="1">
    <citation type="journal article" date="2015" name="Nat. Genet.">
        <title>The genome and transcriptome of the zoonotic hookworm Ancylostoma ceylanicum identify infection-specific gene families.</title>
        <authorList>
            <person name="Schwarz E.M."/>
            <person name="Hu Y."/>
            <person name="Antoshechkin I."/>
            <person name="Miller M.M."/>
            <person name="Sternberg P.W."/>
            <person name="Aroian R.V."/>
        </authorList>
    </citation>
    <scope>NUCLEOTIDE SEQUENCE</scope>
    <source>
        <strain evidence="4">HY135</strain>
    </source>
</reference>
<dbReference type="InterPro" id="IPR001627">
    <property type="entry name" value="Semap_dom"/>
</dbReference>
<comment type="caution">
    <text evidence="1">Lacks conserved residue(s) required for the propagation of feature annotation.</text>
</comment>
<gene>
    <name evidence="3" type="primary">Acey_s0037.g3506</name>
    <name evidence="3" type="ORF">Y032_0037g3506</name>
</gene>
<proteinExistence type="predicted"/>
<feature type="domain" description="Sema" evidence="2">
    <location>
        <begin position="1"/>
        <end position="68"/>
    </location>
</feature>
<protein>
    <recommendedName>
        <fullName evidence="2">Sema domain-containing protein</fullName>
    </recommendedName>
</protein>
<keyword evidence="4" id="KW-1185">Reference proteome</keyword>
<dbReference type="AlphaFoldDB" id="A0A016UJ57"/>
<name>A0A016UJ57_9BILA</name>
<comment type="caution">
    <text evidence="3">The sequence shown here is derived from an EMBL/GenBank/DDBJ whole genome shotgun (WGS) entry which is preliminary data.</text>
</comment>
<evidence type="ECO:0000313" key="4">
    <source>
        <dbReference type="Proteomes" id="UP000024635"/>
    </source>
</evidence>
<evidence type="ECO:0000313" key="3">
    <source>
        <dbReference type="EMBL" id="EYC15414.1"/>
    </source>
</evidence>
<organism evidence="3 4">
    <name type="scientific">Ancylostoma ceylanicum</name>
    <dbReference type="NCBI Taxonomy" id="53326"/>
    <lineage>
        <taxon>Eukaryota</taxon>
        <taxon>Metazoa</taxon>
        <taxon>Ecdysozoa</taxon>
        <taxon>Nematoda</taxon>
        <taxon>Chromadorea</taxon>
        <taxon>Rhabditida</taxon>
        <taxon>Rhabditina</taxon>
        <taxon>Rhabditomorpha</taxon>
        <taxon>Strongyloidea</taxon>
        <taxon>Ancylostomatidae</taxon>
        <taxon>Ancylostomatinae</taxon>
        <taxon>Ancylostoma</taxon>
    </lineage>
</organism>
<sequence length="68" mass="7434">MMSQKDYHSHCRIRLLCRQQGVGGPSAFKQRAELTASRGERSRVGGAGMAFISWQRTGGGDVLCSYSV</sequence>
<dbReference type="Proteomes" id="UP000024635">
    <property type="component" value="Unassembled WGS sequence"/>
</dbReference>